<dbReference type="Proteomes" id="UP000231279">
    <property type="component" value="Unassembled WGS sequence"/>
</dbReference>
<keyword evidence="3" id="KW-1185">Reference proteome</keyword>
<feature type="region of interest" description="Disordered" evidence="1">
    <location>
        <begin position="149"/>
        <end position="205"/>
    </location>
</feature>
<feature type="region of interest" description="Disordered" evidence="1">
    <location>
        <begin position="295"/>
        <end position="317"/>
    </location>
</feature>
<dbReference type="AlphaFoldDB" id="A0A2G9I2C2"/>
<feature type="compositionally biased region" description="Polar residues" evidence="1">
    <location>
        <begin position="159"/>
        <end position="173"/>
    </location>
</feature>
<protein>
    <submittedName>
        <fullName evidence="2">Uncharacterized protein</fullName>
    </submittedName>
</protein>
<organism evidence="2 3">
    <name type="scientific">Handroanthus impetiginosus</name>
    <dbReference type="NCBI Taxonomy" id="429701"/>
    <lineage>
        <taxon>Eukaryota</taxon>
        <taxon>Viridiplantae</taxon>
        <taxon>Streptophyta</taxon>
        <taxon>Embryophyta</taxon>
        <taxon>Tracheophyta</taxon>
        <taxon>Spermatophyta</taxon>
        <taxon>Magnoliopsida</taxon>
        <taxon>eudicotyledons</taxon>
        <taxon>Gunneridae</taxon>
        <taxon>Pentapetalae</taxon>
        <taxon>asterids</taxon>
        <taxon>lamiids</taxon>
        <taxon>Lamiales</taxon>
        <taxon>Bignoniaceae</taxon>
        <taxon>Crescentiina</taxon>
        <taxon>Tabebuia alliance</taxon>
        <taxon>Handroanthus</taxon>
    </lineage>
</organism>
<accession>A0A2G9I2C2</accession>
<dbReference type="STRING" id="429701.A0A2G9I2C2"/>
<evidence type="ECO:0000256" key="1">
    <source>
        <dbReference type="SAM" id="MobiDB-lite"/>
    </source>
</evidence>
<evidence type="ECO:0000313" key="2">
    <source>
        <dbReference type="EMBL" id="PIN23904.1"/>
    </source>
</evidence>
<evidence type="ECO:0000313" key="3">
    <source>
        <dbReference type="Proteomes" id="UP000231279"/>
    </source>
</evidence>
<dbReference type="EMBL" id="NKXS01000484">
    <property type="protein sequence ID" value="PIN23904.1"/>
    <property type="molecule type" value="Genomic_DNA"/>
</dbReference>
<feature type="compositionally biased region" description="Polar residues" evidence="1">
    <location>
        <begin position="217"/>
        <end position="250"/>
    </location>
</feature>
<proteinExistence type="predicted"/>
<feature type="compositionally biased region" description="Polar residues" evidence="1">
    <location>
        <begin position="300"/>
        <end position="314"/>
    </location>
</feature>
<comment type="caution">
    <text evidence="2">The sequence shown here is derived from an EMBL/GenBank/DDBJ whole genome shotgun (WGS) entry which is preliminary data.</text>
</comment>
<gene>
    <name evidence="2" type="ORF">CDL12_03361</name>
</gene>
<name>A0A2G9I2C2_9LAMI</name>
<feature type="compositionally biased region" description="Basic and acidic residues" evidence="1">
    <location>
        <begin position="175"/>
        <end position="194"/>
    </location>
</feature>
<feature type="region of interest" description="Disordered" evidence="1">
    <location>
        <begin position="217"/>
        <end position="260"/>
    </location>
</feature>
<sequence length="374" mass="39941">MDKEEDKMGLKRNTKPVETLFDSDDDEPIGTLLKLKGKRNSKKSKLAADGGKKVKRVEKMAAEDEEFGGMDDTLANFRKKLRGPKKDGVSAVAVGKGLSSDVVEPLSESVDDSAKNWELDPNLICEAQKRGLERAEGGFLGDATVLEGSKVKKMKNNRSKVNSSAKIPGNTKSDGGFDYHRAGNDASQHEKDGAPESEVEALEDSLSAFFQKVQSGMNLKSRNASRMKQGKETQVSDDGSNPNSGATSEASVRKTHPASVYQSVDDHLPEVSDCALGKSANSSLRACSGKIAGAEDSRTVSEATGGQPCSTNELLDSADIPDRSNEVFHCVEAKDLGPSTSSFEGIAKINDDAKLSSRLETGTGLECSGQEQFN</sequence>
<feature type="region of interest" description="Disordered" evidence="1">
    <location>
        <begin position="1"/>
        <end position="23"/>
    </location>
</feature>
<reference evidence="3" key="1">
    <citation type="journal article" date="2018" name="Gigascience">
        <title>Genome assembly of the Pink Ipe (Handroanthus impetiginosus, Bignoniaceae), a highly valued, ecologically keystone Neotropical timber forest tree.</title>
        <authorList>
            <person name="Silva-Junior O.B."/>
            <person name="Grattapaglia D."/>
            <person name="Novaes E."/>
            <person name="Collevatti R.G."/>
        </authorList>
    </citation>
    <scope>NUCLEOTIDE SEQUENCE [LARGE SCALE GENOMIC DNA]</scope>
    <source>
        <strain evidence="3">cv. UFG-1</strain>
    </source>
</reference>
<dbReference type="OrthoDB" id="10681754at2759"/>